<accession>A0A948RZC5</accession>
<dbReference type="AlphaFoldDB" id="A0A948RZC5"/>
<evidence type="ECO:0000313" key="1">
    <source>
        <dbReference type="EMBL" id="MBU2692402.1"/>
    </source>
</evidence>
<sequence>MSTTVDKSPEVSRSAEIARFCDEYLVQKPDPKVIRRIFNLTEEQLLDGNEYLPPEPELLMEKFKLTKKQLLEVVELLENEGYCKEIRNRVLNLLRIRVLCASQVSIELLIRPRKVWGAILMLKALGLVEMKPDSEKDYEYEVMEVPWKRAFGRPSI</sequence>
<protein>
    <submittedName>
        <fullName evidence="1">Uncharacterized protein</fullName>
    </submittedName>
</protein>
<evidence type="ECO:0000313" key="2">
    <source>
        <dbReference type="Proteomes" id="UP000777784"/>
    </source>
</evidence>
<name>A0A948RZC5_UNCEI</name>
<dbReference type="Proteomes" id="UP000777784">
    <property type="component" value="Unassembled WGS sequence"/>
</dbReference>
<gene>
    <name evidence="1" type="ORF">KJ970_15875</name>
</gene>
<organism evidence="1 2">
    <name type="scientific">Eiseniibacteriota bacterium</name>
    <dbReference type="NCBI Taxonomy" id="2212470"/>
    <lineage>
        <taxon>Bacteria</taxon>
        <taxon>Candidatus Eiseniibacteriota</taxon>
    </lineage>
</organism>
<dbReference type="EMBL" id="JAHJDP010000090">
    <property type="protein sequence ID" value="MBU2692402.1"/>
    <property type="molecule type" value="Genomic_DNA"/>
</dbReference>
<comment type="caution">
    <text evidence="1">The sequence shown here is derived from an EMBL/GenBank/DDBJ whole genome shotgun (WGS) entry which is preliminary data.</text>
</comment>
<proteinExistence type="predicted"/>
<reference evidence="1" key="1">
    <citation type="submission" date="2021-05" db="EMBL/GenBank/DDBJ databases">
        <title>Energy efficiency and biological interactions define the core microbiome of deep oligotrophic groundwater.</title>
        <authorList>
            <person name="Mehrshad M."/>
            <person name="Lopez-Fernandez M."/>
            <person name="Bell E."/>
            <person name="Bernier-Latmani R."/>
            <person name="Bertilsson S."/>
            <person name="Dopson M."/>
        </authorList>
    </citation>
    <scope>NUCLEOTIDE SEQUENCE</scope>
    <source>
        <strain evidence="1">Modern_marine.mb.64</strain>
    </source>
</reference>